<evidence type="ECO:0000313" key="1">
    <source>
        <dbReference type="EMBL" id="RLV58102.1"/>
    </source>
</evidence>
<gene>
    <name evidence="1" type="ORF">D5018_19085</name>
</gene>
<proteinExistence type="predicted"/>
<dbReference type="Gene3D" id="1.10.10.10">
    <property type="entry name" value="Winged helix-like DNA-binding domain superfamily/Winged helix DNA-binding domain"/>
    <property type="match status" value="1"/>
</dbReference>
<dbReference type="AlphaFoldDB" id="A0A3L8PVL3"/>
<name>A0A3L8PVL3_9GAMM</name>
<dbReference type="InterPro" id="IPR016032">
    <property type="entry name" value="Sig_transdc_resp-reg_C-effctor"/>
</dbReference>
<protein>
    <submittedName>
        <fullName evidence="1">Uncharacterized protein</fullName>
    </submittedName>
</protein>
<evidence type="ECO:0000313" key="2">
    <source>
        <dbReference type="Proteomes" id="UP000281474"/>
    </source>
</evidence>
<organism evidence="1 2">
    <name type="scientific">Parashewanella curva</name>
    <dbReference type="NCBI Taxonomy" id="2338552"/>
    <lineage>
        <taxon>Bacteria</taxon>
        <taxon>Pseudomonadati</taxon>
        <taxon>Pseudomonadota</taxon>
        <taxon>Gammaproteobacteria</taxon>
        <taxon>Alteromonadales</taxon>
        <taxon>Shewanellaceae</taxon>
        <taxon>Parashewanella</taxon>
    </lineage>
</organism>
<dbReference type="RefSeq" id="WP_121840579.1">
    <property type="nucleotide sequence ID" value="NZ_ML014847.1"/>
</dbReference>
<reference evidence="1 2" key="1">
    <citation type="submission" date="2018-09" db="EMBL/GenBank/DDBJ databases">
        <title>Phylogeny of the Shewanellaceae, and recommendation for two new genera, Pseudoshewanella and Parashewanella.</title>
        <authorList>
            <person name="Wang G."/>
        </authorList>
    </citation>
    <scope>NUCLEOTIDE SEQUENCE [LARGE SCALE GENOMIC DNA]</scope>
    <source>
        <strain evidence="1 2">C51</strain>
    </source>
</reference>
<dbReference type="Proteomes" id="UP000281474">
    <property type="component" value="Unassembled WGS sequence"/>
</dbReference>
<dbReference type="SUPFAM" id="SSF46894">
    <property type="entry name" value="C-terminal effector domain of the bipartite response regulators"/>
    <property type="match status" value="1"/>
</dbReference>
<dbReference type="GO" id="GO:0006355">
    <property type="term" value="P:regulation of DNA-templated transcription"/>
    <property type="evidence" value="ECO:0007669"/>
    <property type="project" value="InterPro"/>
</dbReference>
<dbReference type="EMBL" id="QZEI01000098">
    <property type="protein sequence ID" value="RLV58102.1"/>
    <property type="molecule type" value="Genomic_DNA"/>
</dbReference>
<comment type="caution">
    <text evidence="1">The sequence shown here is derived from an EMBL/GenBank/DDBJ whole genome shotgun (WGS) entry which is preliminary data.</text>
</comment>
<keyword evidence="2" id="KW-1185">Reference proteome</keyword>
<accession>A0A3L8PVL3</accession>
<dbReference type="OrthoDB" id="6479761at2"/>
<sequence>MNAENDVIEAICKAQNTITDKLKGKCQNFHNIVFSRLNLEEKTLQPIPSNYAWHLKFWEENLDENLPNRLQPGVFHWDNMAKKHKRLLNSVSDRLKKIEIRNRNNNIVEIISVGYFQTTNLTQADLFGLLHHLSHKSKEYLSIYGDKTLFPLRYFDAKVPELEVIGRNNDNSYDYDKFNINNITLTQKEVIAIELLMKFNSIKEIASKMQCSHATINKRLNGVKMKLGCFPCSNSQLFQHLNHCGIIRAINNMSNTEIIL</sequence>
<dbReference type="GO" id="GO:0003677">
    <property type="term" value="F:DNA binding"/>
    <property type="evidence" value="ECO:0007669"/>
    <property type="project" value="InterPro"/>
</dbReference>
<dbReference type="InterPro" id="IPR036388">
    <property type="entry name" value="WH-like_DNA-bd_sf"/>
</dbReference>